<evidence type="ECO:0000256" key="5">
    <source>
        <dbReference type="SAM" id="SignalP"/>
    </source>
</evidence>
<dbReference type="GO" id="GO:0005615">
    <property type="term" value="C:extracellular space"/>
    <property type="evidence" value="ECO:0007669"/>
    <property type="project" value="TreeGrafter"/>
</dbReference>
<sequence length="344" mass="37345">MWSASICVWIITIIFGFSHITSAAWLRCYKGSLENYIATPLSKPQPIVSSCVDLSLPTVIYTFGYRGKTAGPATSAVLNAYINKRKRNVLLLDWEEEARSGYLGIPLGYVLYAVPNAVKIGKELGAALMALHESGLDISQLQLVGHSLGAHVMAHAGRAARQKGYTVPRITGLDPARALFEGTLTVQAGLDRTCAKFVDIVHSDPGGYGTSLPAGTVDFWPNYSGPGGVQPGCPSGDYDMFSPEDLCSHDRSWRFFVEAISSPTAFPAVHAKDYEAWVKGPPAASPVLIYLGDLTSTRAQGNFFLTTNATAPFSKNQQGLTPDVSQVRRKRRNSSITRLLKYLR</sequence>
<reference evidence="7" key="1">
    <citation type="submission" date="2020-11" db="EMBL/GenBank/DDBJ databases">
        <authorList>
            <person name="Whiteford S."/>
        </authorList>
    </citation>
    <scope>NUCLEOTIDE SEQUENCE</scope>
</reference>
<dbReference type="PANTHER" id="PTHR11610">
    <property type="entry name" value="LIPASE"/>
    <property type="match status" value="1"/>
</dbReference>
<comment type="similarity">
    <text evidence="2 4">Belongs to the AB hydrolase superfamily. Lipase family.</text>
</comment>
<dbReference type="InterPro" id="IPR029058">
    <property type="entry name" value="AB_hydrolase_fold"/>
</dbReference>
<comment type="caution">
    <text evidence="7">The sequence shown here is derived from an EMBL/GenBank/DDBJ whole genome shotgun (WGS) entry which is preliminary data.</text>
</comment>
<feature type="chain" id="PRO_5035788047" evidence="5">
    <location>
        <begin position="24"/>
        <end position="344"/>
    </location>
</feature>
<name>A0A8S4EF93_PLUXY</name>
<feature type="domain" description="Lipase" evidence="6">
    <location>
        <begin position="42"/>
        <end position="313"/>
    </location>
</feature>
<dbReference type="InterPro" id="IPR000734">
    <property type="entry name" value="TAG_lipase"/>
</dbReference>
<dbReference type="Pfam" id="PF00151">
    <property type="entry name" value="Lipase"/>
    <property type="match status" value="1"/>
</dbReference>
<dbReference type="EMBL" id="CAJHNJ030000015">
    <property type="protein sequence ID" value="CAG9113966.1"/>
    <property type="molecule type" value="Genomic_DNA"/>
</dbReference>
<dbReference type="GO" id="GO:0016042">
    <property type="term" value="P:lipid catabolic process"/>
    <property type="evidence" value="ECO:0007669"/>
    <property type="project" value="TreeGrafter"/>
</dbReference>
<evidence type="ECO:0000259" key="6">
    <source>
        <dbReference type="Pfam" id="PF00151"/>
    </source>
</evidence>
<dbReference type="Gene3D" id="3.40.50.1820">
    <property type="entry name" value="alpha/beta hydrolase"/>
    <property type="match status" value="1"/>
</dbReference>
<keyword evidence="3" id="KW-0964">Secreted</keyword>
<accession>A0A8S4EF93</accession>
<dbReference type="InterPro" id="IPR013818">
    <property type="entry name" value="Lipase"/>
</dbReference>
<keyword evidence="8" id="KW-1185">Reference proteome</keyword>
<evidence type="ECO:0000313" key="7">
    <source>
        <dbReference type="EMBL" id="CAG9113966.1"/>
    </source>
</evidence>
<dbReference type="GO" id="GO:0016298">
    <property type="term" value="F:lipase activity"/>
    <property type="evidence" value="ECO:0007669"/>
    <property type="project" value="InterPro"/>
</dbReference>
<evidence type="ECO:0000313" key="8">
    <source>
        <dbReference type="Proteomes" id="UP000653454"/>
    </source>
</evidence>
<organism evidence="7 8">
    <name type="scientific">Plutella xylostella</name>
    <name type="common">Diamondback moth</name>
    <name type="synonym">Plutella maculipennis</name>
    <dbReference type="NCBI Taxonomy" id="51655"/>
    <lineage>
        <taxon>Eukaryota</taxon>
        <taxon>Metazoa</taxon>
        <taxon>Ecdysozoa</taxon>
        <taxon>Arthropoda</taxon>
        <taxon>Hexapoda</taxon>
        <taxon>Insecta</taxon>
        <taxon>Pterygota</taxon>
        <taxon>Neoptera</taxon>
        <taxon>Endopterygota</taxon>
        <taxon>Lepidoptera</taxon>
        <taxon>Glossata</taxon>
        <taxon>Ditrysia</taxon>
        <taxon>Yponomeutoidea</taxon>
        <taxon>Plutellidae</taxon>
        <taxon>Plutella</taxon>
    </lineage>
</organism>
<dbReference type="GO" id="GO:0017171">
    <property type="term" value="F:serine hydrolase activity"/>
    <property type="evidence" value="ECO:0007669"/>
    <property type="project" value="TreeGrafter"/>
</dbReference>
<dbReference type="Proteomes" id="UP000653454">
    <property type="component" value="Unassembled WGS sequence"/>
</dbReference>
<feature type="signal peptide" evidence="5">
    <location>
        <begin position="1"/>
        <end position="23"/>
    </location>
</feature>
<keyword evidence="5" id="KW-0732">Signal</keyword>
<protein>
    <submittedName>
        <fullName evidence="7">(diamondback moth) hypothetical protein</fullName>
    </submittedName>
</protein>
<gene>
    <name evidence="7" type="ORF">PLXY2_LOCUS5338</name>
</gene>
<evidence type="ECO:0000256" key="2">
    <source>
        <dbReference type="ARBA" id="ARBA00010701"/>
    </source>
</evidence>
<evidence type="ECO:0000256" key="4">
    <source>
        <dbReference type="RuleBase" id="RU004262"/>
    </source>
</evidence>
<evidence type="ECO:0000256" key="1">
    <source>
        <dbReference type="ARBA" id="ARBA00004613"/>
    </source>
</evidence>
<dbReference type="PANTHER" id="PTHR11610:SF37">
    <property type="entry name" value="GH01208P"/>
    <property type="match status" value="1"/>
</dbReference>
<dbReference type="AlphaFoldDB" id="A0A8S4EF93"/>
<evidence type="ECO:0000256" key="3">
    <source>
        <dbReference type="ARBA" id="ARBA00022525"/>
    </source>
</evidence>
<proteinExistence type="inferred from homology"/>
<comment type="subcellular location">
    <subcellularLocation>
        <location evidence="1">Secreted</location>
    </subcellularLocation>
</comment>
<dbReference type="SUPFAM" id="SSF53474">
    <property type="entry name" value="alpha/beta-Hydrolases"/>
    <property type="match status" value="1"/>
</dbReference>